<sequence>MTARDPGPVSHPVSQLTLLGAAATLENAAAADHTVVPPPNARSKGLPETKKGTTFVAGSPTRSNRAVPFRDIVLQGGLFVRRTLSAARGRAADSTTMDPFRAFRPGNSI</sequence>
<gene>
    <name evidence="2" type="ORF">SUTMEG_18990</name>
</gene>
<organism evidence="2 3">
    <name type="scientific">Sutterella megalosphaeroides</name>
    <dbReference type="NCBI Taxonomy" id="2494234"/>
    <lineage>
        <taxon>Bacteria</taxon>
        <taxon>Pseudomonadati</taxon>
        <taxon>Pseudomonadota</taxon>
        <taxon>Betaproteobacteria</taxon>
        <taxon>Burkholderiales</taxon>
        <taxon>Sutterellaceae</taxon>
        <taxon>Sutterella</taxon>
    </lineage>
</organism>
<name>A0A2Z6IFW8_9BURK</name>
<evidence type="ECO:0000256" key="1">
    <source>
        <dbReference type="SAM" id="MobiDB-lite"/>
    </source>
</evidence>
<dbReference type="Proteomes" id="UP000271003">
    <property type="component" value="Chromosome"/>
</dbReference>
<protein>
    <submittedName>
        <fullName evidence="2">Uncharacterized protein</fullName>
    </submittedName>
</protein>
<dbReference type="KEGG" id="sutt:SUTMEG_18990"/>
<reference evidence="2 3" key="1">
    <citation type="journal article" date="2018" name="Int. J. Syst. Evol. Microbiol.">
        <title>Mesosutterella multiformis gen. nov., sp. nov., a member of the family Sutterellaceae and Sutterella megalosphaeroides sp. nov., isolated from human faeces.</title>
        <authorList>
            <person name="Sakamoto M."/>
            <person name="Ikeyama N."/>
            <person name="Kunihiro T."/>
            <person name="Iino T."/>
            <person name="Yuki M."/>
            <person name="Ohkuma M."/>
        </authorList>
    </citation>
    <scope>NUCLEOTIDE SEQUENCE [LARGE SCALE GENOMIC DNA]</scope>
    <source>
        <strain evidence="2 3">6FBBBH3</strain>
    </source>
</reference>
<evidence type="ECO:0000313" key="2">
    <source>
        <dbReference type="EMBL" id="BBF24008.1"/>
    </source>
</evidence>
<dbReference type="EMBL" id="AP018786">
    <property type="protein sequence ID" value="BBF24008.1"/>
    <property type="molecule type" value="Genomic_DNA"/>
</dbReference>
<feature type="region of interest" description="Disordered" evidence="1">
    <location>
        <begin position="30"/>
        <end position="62"/>
    </location>
</feature>
<proteinExistence type="predicted"/>
<keyword evidence="3" id="KW-1185">Reference proteome</keyword>
<accession>A0A2Z6IFW8</accession>
<dbReference type="AlphaFoldDB" id="A0A2Z6IFW8"/>
<evidence type="ECO:0000313" key="3">
    <source>
        <dbReference type="Proteomes" id="UP000271003"/>
    </source>
</evidence>